<proteinExistence type="predicted"/>
<accession>A0A2P8AFR7</accession>
<gene>
    <name evidence="1" type="ORF">B9Z65_3643</name>
</gene>
<dbReference type="Gene3D" id="3.40.630.10">
    <property type="entry name" value="Zn peptidases"/>
    <property type="match status" value="1"/>
</dbReference>
<dbReference type="EMBL" id="NHZQ01000010">
    <property type="protein sequence ID" value="PSK59319.1"/>
    <property type="molecule type" value="Genomic_DNA"/>
</dbReference>
<name>A0A2P8AFR7_9PEZI</name>
<protein>
    <submittedName>
        <fullName evidence="1">Uncharacterized protein</fullName>
    </submittedName>
</protein>
<dbReference type="AlphaFoldDB" id="A0A2P8AFR7"/>
<comment type="caution">
    <text evidence="1">The sequence shown here is derived from an EMBL/GenBank/DDBJ whole genome shotgun (WGS) entry which is preliminary data.</text>
</comment>
<reference evidence="1 2" key="1">
    <citation type="submission" date="2017-05" db="EMBL/GenBank/DDBJ databases">
        <title>Draft genome sequence of Elsinoe australis.</title>
        <authorList>
            <person name="Cheng Q."/>
        </authorList>
    </citation>
    <scope>NUCLEOTIDE SEQUENCE [LARGE SCALE GENOMIC DNA]</scope>
    <source>
        <strain evidence="1 2">NL1</strain>
    </source>
</reference>
<sequence>MSLSMRTYDSPVRETVLDAVKRVIVSECEASESPRPPFIDMVRELGPVINNEDLIERLRLSFEDAFAGEVKVMDRSTSCEDFPYLALNSIPYVYWNLGCINHNLWYKMKSNNKLEEMLSHHSSKFAPDLYSSLERGIDALVVAALSSILKTWINTTPTTAIDGQ</sequence>
<evidence type="ECO:0000313" key="2">
    <source>
        <dbReference type="Proteomes" id="UP000243723"/>
    </source>
</evidence>
<dbReference type="Proteomes" id="UP000243723">
    <property type="component" value="Unassembled WGS sequence"/>
</dbReference>
<organism evidence="1 2">
    <name type="scientific">Elsinoe australis</name>
    <dbReference type="NCBI Taxonomy" id="40998"/>
    <lineage>
        <taxon>Eukaryota</taxon>
        <taxon>Fungi</taxon>
        <taxon>Dikarya</taxon>
        <taxon>Ascomycota</taxon>
        <taxon>Pezizomycotina</taxon>
        <taxon>Dothideomycetes</taxon>
        <taxon>Dothideomycetidae</taxon>
        <taxon>Myriangiales</taxon>
        <taxon>Elsinoaceae</taxon>
        <taxon>Elsinoe</taxon>
    </lineage>
</organism>
<keyword evidence="2" id="KW-1185">Reference proteome</keyword>
<dbReference type="OrthoDB" id="6119954at2759"/>
<evidence type="ECO:0000313" key="1">
    <source>
        <dbReference type="EMBL" id="PSK59319.1"/>
    </source>
</evidence>